<evidence type="ECO:0000313" key="3">
    <source>
        <dbReference type="Proteomes" id="UP001066276"/>
    </source>
</evidence>
<reference evidence="2" key="1">
    <citation type="journal article" date="2022" name="bioRxiv">
        <title>Sequencing and chromosome-scale assembly of the giantPleurodeles waltlgenome.</title>
        <authorList>
            <person name="Brown T."/>
            <person name="Elewa A."/>
            <person name="Iarovenko S."/>
            <person name="Subramanian E."/>
            <person name="Araus A.J."/>
            <person name="Petzold A."/>
            <person name="Susuki M."/>
            <person name="Suzuki K.-i.T."/>
            <person name="Hayashi T."/>
            <person name="Toyoda A."/>
            <person name="Oliveira C."/>
            <person name="Osipova E."/>
            <person name="Leigh N.D."/>
            <person name="Simon A."/>
            <person name="Yun M.H."/>
        </authorList>
    </citation>
    <scope>NUCLEOTIDE SEQUENCE</scope>
    <source>
        <strain evidence="2">20211129_DDA</strain>
        <tissue evidence="2">Liver</tissue>
    </source>
</reference>
<feature type="region of interest" description="Disordered" evidence="1">
    <location>
        <begin position="1"/>
        <end position="53"/>
    </location>
</feature>
<dbReference type="EMBL" id="JANPWB010000003">
    <property type="protein sequence ID" value="KAJ1198020.1"/>
    <property type="molecule type" value="Genomic_DNA"/>
</dbReference>
<sequence>MEANRGMPPQRKPGGPTLQRPPAKTLHPPPDSEVQRLAQRDCGSGREWHDRRAWPLSCPIRKEIHGGAPPPQDGRG</sequence>
<keyword evidence="3" id="KW-1185">Reference proteome</keyword>
<comment type="caution">
    <text evidence="2">The sequence shown here is derived from an EMBL/GenBank/DDBJ whole genome shotgun (WGS) entry which is preliminary data.</text>
</comment>
<name>A0AAV7V8Z9_PLEWA</name>
<protein>
    <submittedName>
        <fullName evidence="2">Uncharacterized protein</fullName>
    </submittedName>
</protein>
<dbReference type="AlphaFoldDB" id="A0AAV7V8Z9"/>
<accession>A0AAV7V8Z9</accession>
<organism evidence="2 3">
    <name type="scientific">Pleurodeles waltl</name>
    <name type="common">Iberian ribbed newt</name>
    <dbReference type="NCBI Taxonomy" id="8319"/>
    <lineage>
        <taxon>Eukaryota</taxon>
        <taxon>Metazoa</taxon>
        <taxon>Chordata</taxon>
        <taxon>Craniata</taxon>
        <taxon>Vertebrata</taxon>
        <taxon>Euteleostomi</taxon>
        <taxon>Amphibia</taxon>
        <taxon>Batrachia</taxon>
        <taxon>Caudata</taxon>
        <taxon>Salamandroidea</taxon>
        <taxon>Salamandridae</taxon>
        <taxon>Pleurodelinae</taxon>
        <taxon>Pleurodeles</taxon>
    </lineage>
</organism>
<evidence type="ECO:0000313" key="2">
    <source>
        <dbReference type="EMBL" id="KAJ1198020.1"/>
    </source>
</evidence>
<evidence type="ECO:0000256" key="1">
    <source>
        <dbReference type="SAM" id="MobiDB-lite"/>
    </source>
</evidence>
<proteinExistence type="predicted"/>
<dbReference type="Proteomes" id="UP001066276">
    <property type="component" value="Chromosome 2_1"/>
</dbReference>
<gene>
    <name evidence="2" type="ORF">NDU88_001864</name>
</gene>
<feature type="compositionally biased region" description="Basic and acidic residues" evidence="1">
    <location>
        <begin position="43"/>
        <end position="53"/>
    </location>
</feature>